<feature type="transmembrane region" description="Helical" evidence="1">
    <location>
        <begin position="85"/>
        <end position="110"/>
    </location>
</feature>
<keyword evidence="3" id="KW-1185">Reference proteome</keyword>
<reference evidence="2 3" key="1">
    <citation type="submission" date="2016-10" db="EMBL/GenBank/DDBJ databases">
        <authorList>
            <person name="de Groot N.N."/>
        </authorList>
    </citation>
    <scope>NUCLEOTIDE SEQUENCE [LARGE SCALE GENOMIC DNA]</scope>
    <source>
        <strain evidence="2 3">DSM 43019</strain>
    </source>
</reference>
<feature type="transmembrane region" description="Helical" evidence="1">
    <location>
        <begin position="12"/>
        <end position="33"/>
    </location>
</feature>
<feature type="transmembrane region" description="Helical" evidence="1">
    <location>
        <begin position="215"/>
        <end position="235"/>
    </location>
</feature>
<gene>
    <name evidence="2" type="ORF">SAMN05421541_106225</name>
</gene>
<evidence type="ECO:0000313" key="3">
    <source>
        <dbReference type="Proteomes" id="UP000199645"/>
    </source>
</evidence>
<feature type="transmembrane region" description="Helical" evidence="1">
    <location>
        <begin position="148"/>
        <end position="166"/>
    </location>
</feature>
<feature type="transmembrane region" description="Helical" evidence="1">
    <location>
        <begin position="122"/>
        <end position="142"/>
    </location>
</feature>
<dbReference type="EMBL" id="FONV01000006">
    <property type="protein sequence ID" value="SFF12590.1"/>
    <property type="molecule type" value="Genomic_DNA"/>
</dbReference>
<protein>
    <submittedName>
        <fullName evidence="2">Uncharacterized protein</fullName>
    </submittedName>
</protein>
<dbReference type="Proteomes" id="UP000199645">
    <property type="component" value="Unassembled WGS sequence"/>
</dbReference>
<dbReference type="OrthoDB" id="3294365at2"/>
<organism evidence="2 3">
    <name type="scientific">Actinoplanes philippinensis</name>
    <dbReference type="NCBI Taxonomy" id="35752"/>
    <lineage>
        <taxon>Bacteria</taxon>
        <taxon>Bacillati</taxon>
        <taxon>Actinomycetota</taxon>
        <taxon>Actinomycetes</taxon>
        <taxon>Micromonosporales</taxon>
        <taxon>Micromonosporaceae</taxon>
        <taxon>Actinoplanes</taxon>
    </lineage>
</organism>
<keyword evidence="1" id="KW-1133">Transmembrane helix</keyword>
<keyword evidence="1" id="KW-0812">Transmembrane</keyword>
<proteinExistence type="predicted"/>
<sequence length="273" mass="28362">MAAFDNAQVADAYSQLTAVIAGFSFSCLVGLLAYRFGASSKGALLDRRMQSALLLFFSCFIGMTTSSLAYSVLSGMKDFALALNVGHVVAGTGFGVAGLMGLLGIHQLVLCSGLRIEREIGIVAGSLVPVLITGYQVLGLYLVDGYGAAVFGLCVVLVTLAVASIAPHLKASGDSLKSSSIWSHSTLSLVGLAFSSAPSLAVCILAALAQNATVPIWPAYVAIVPTFIMSSWVMLTFQRVVENPPEAVIEPAVELAEKISLEGPRVNSAETGK</sequence>
<dbReference type="AlphaFoldDB" id="A0A1I2G6H1"/>
<evidence type="ECO:0000313" key="2">
    <source>
        <dbReference type="EMBL" id="SFF12590.1"/>
    </source>
</evidence>
<feature type="transmembrane region" description="Helical" evidence="1">
    <location>
        <begin position="53"/>
        <end position="73"/>
    </location>
</feature>
<accession>A0A1I2G6H1</accession>
<keyword evidence="1" id="KW-0472">Membrane</keyword>
<dbReference type="RefSeq" id="WP_143133797.1">
    <property type="nucleotide sequence ID" value="NZ_BOMT01000023.1"/>
</dbReference>
<evidence type="ECO:0000256" key="1">
    <source>
        <dbReference type="SAM" id="Phobius"/>
    </source>
</evidence>
<name>A0A1I2G6H1_9ACTN</name>
<feature type="transmembrane region" description="Helical" evidence="1">
    <location>
        <begin position="187"/>
        <end position="209"/>
    </location>
</feature>